<feature type="domain" description="Thioredoxin" evidence="6">
    <location>
        <begin position="1"/>
        <end position="166"/>
    </location>
</feature>
<evidence type="ECO:0000256" key="2">
    <source>
        <dbReference type="ARBA" id="ARBA00025782"/>
    </source>
</evidence>
<evidence type="ECO:0000259" key="6">
    <source>
        <dbReference type="PROSITE" id="PS51352"/>
    </source>
</evidence>
<evidence type="ECO:0000256" key="3">
    <source>
        <dbReference type="ARBA" id="ARBA00026178"/>
    </source>
</evidence>
<dbReference type="GeneID" id="100632951"/>
<dbReference type="InterPro" id="IPR012336">
    <property type="entry name" value="Thioredoxin-like_fold"/>
</dbReference>
<dbReference type="InterPro" id="IPR013766">
    <property type="entry name" value="Thioredoxin_domain"/>
</dbReference>
<dbReference type="PANTHER" id="PTHR46472">
    <property type="entry name" value="NUCLEOREDOXIN"/>
    <property type="match status" value="1"/>
</dbReference>
<reference evidence="8" key="1">
    <citation type="journal article" date="2010" name="Nature">
        <title>The Amphimedon queenslandica genome and the evolution of animal complexity.</title>
        <authorList>
            <person name="Srivastava M."/>
            <person name="Simakov O."/>
            <person name="Chapman J."/>
            <person name="Fahey B."/>
            <person name="Gauthier M.E."/>
            <person name="Mitros T."/>
            <person name="Richards G.S."/>
            <person name="Conaco C."/>
            <person name="Dacre M."/>
            <person name="Hellsten U."/>
            <person name="Larroux C."/>
            <person name="Putnam N.H."/>
            <person name="Stanke M."/>
            <person name="Adamska M."/>
            <person name="Darling A."/>
            <person name="Degnan S.M."/>
            <person name="Oakley T.H."/>
            <person name="Plachetzki D.C."/>
            <person name="Zhai Y."/>
            <person name="Adamski M."/>
            <person name="Calcino A."/>
            <person name="Cummins S.F."/>
            <person name="Goodstein D.M."/>
            <person name="Harris C."/>
            <person name="Jackson D.J."/>
            <person name="Leys S.P."/>
            <person name="Shu S."/>
            <person name="Woodcroft B.J."/>
            <person name="Vervoort M."/>
            <person name="Kosik K.S."/>
            <person name="Manning G."/>
            <person name="Degnan B.M."/>
            <person name="Rokhsar D.S."/>
        </authorList>
    </citation>
    <scope>NUCLEOTIDE SEQUENCE [LARGE SCALE GENOMIC DNA]</scope>
</reference>
<dbReference type="EnsemblMetazoa" id="XM_003384142.3">
    <property type="protein sequence ID" value="XP_003384190.1"/>
    <property type="gene ID" value="LOC100632951"/>
</dbReference>
<dbReference type="GO" id="GO:0005634">
    <property type="term" value="C:nucleus"/>
    <property type="evidence" value="ECO:0007669"/>
    <property type="project" value="TreeGrafter"/>
</dbReference>
<comment type="catalytic activity">
    <reaction evidence="5">
        <text>[protein]-dithiol + NADP(+) = [protein]-disulfide + NADPH + H(+)</text>
        <dbReference type="Rhea" id="RHEA:18753"/>
        <dbReference type="Rhea" id="RHEA-COMP:10593"/>
        <dbReference type="Rhea" id="RHEA-COMP:10594"/>
        <dbReference type="ChEBI" id="CHEBI:15378"/>
        <dbReference type="ChEBI" id="CHEBI:29950"/>
        <dbReference type="ChEBI" id="CHEBI:50058"/>
        <dbReference type="ChEBI" id="CHEBI:57783"/>
        <dbReference type="ChEBI" id="CHEBI:58349"/>
        <dbReference type="EC" id="1.8.1.8"/>
    </reaction>
</comment>
<evidence type="ECO:0000313" key="7">
    <source>
        <dbReference type="EnsemblMetazoa" id="XP_003384190.1"/>
    </source>
</evidence>
<organism evidence="7 8">
    <name type="scientific">Amphimedon queenslandica</name>
    <name type="common">Sponge</name>
    <dbReference type="NCBI Taxonomy" id="400682"/>
    <lineage>
        <taxon>Eukaryota</taxon>
        <taxon>Metazoa</taxon>
        <taxon>Porifera</taxon>
        <taxon>Demospongiae</taxon>
        <taxon>Heteroscleromorpha</taxon>
        <taxon>Haplosclerida</taxon>
        <taxon>Niphatidae</taxon>
        <taxon>Amphimedon</taxon>
    </lineage>
</organism>
<evidence type="ECO:0000256" key="5">
    <source>
        <dbReference type="ARBA" id="ARBA00047804"/>
    </source>
</evidence>
<proteinExistence type="inferred from homology"/>
<dbReference type="Gene3D" id="3.40.30.10">
    <property type="entry name" value="Glutaredoxin"/>
    <property type="match status" value="3"/>
</dbReference>
<dbReference type="KEGG" id="aqu:100632951"/>
<evidence type="ECO:0000256" key="4">
    <source>
        <dbReference type="ARBA" id="ARBA00047388"/>
    </source>
</evidence>
<dbReference type="AlphaFoldDB" id="A0AAN0IAS3"/>
<dbReference type="GO" id="GO:0004791">
    <property type="term" value="F:thioredoxin-disulfide reductase (NADPH) activity"/>
    <property type="evidence" value="ECO:0007669"/>
    <property type="project" value="InterPro"/>
</dbReference>
<comment type="similarity">
    <text evidence="2">Belongs to the nucleoredoxin family.</text>
</comment>
<dbReference type="GO" id="GO:0031397">
    <property type="term" value="P:negative regulation of protein ubiquitination"/>
    <property type="evidence" value="ECO:0007669"/>
    <property type="project" value="TreeGrafter"/>
</dbReference>
<dbReference type="CDD" id="cd03009">
    <property type="entry name" value="TryX_like_TryX_NRX"/>
    <property type="match status" value="1"/>
</dbReference>
<dbReference type="Pfam" id="PF13905">
    <property type="entry name" value="Thioredoxin_8"/>
    <property type="match status" value="2"/>
</dbReference>
<dbReference type="PANTHER" id="PTHR46472:SF1">
    <property type="entry name" value="NUCLEOREDOXIN"/>
    <property type="match status" value="1"/>
</dbReference>
<dbReference type="PROSITE" id="PS51352">
    <property type="entry name" value="THIOREDOXIN_2"/>
    <property type="match status" value="1"/>
</dbReference>
<protein>
    <recommendedName>
        <fullName evidence="3">Nucleoredoxin</fullName>
        <ecNumber evidence="1">1.8.1.8</ecNumber>
    </recommendedName>
</protein>
<dbReference type="GO" id="GO:0030178">
    <property type="term" value="P:negative regulation of Wnt signaling pathway"/>
    <property type="evidence" value="ECO:0007669"/>
    <property type="project" value="TreeGrafter"/>
</dbReference>
<dbReference type="SUPFAM" id="SSF52833">
    <property type="entry name" value="Thioredoxin-like"/>
    <property type="match status" value="2"/>
</dbReference>
<comment type="catalytic activity">
    <reaction evidence="4">
        <text>[protein]-dithiol + NAD(+) = [protein]-disulfide + NADH + H(+)</text>
        <dbReference type="Rhea" id="RHEA:18749"/>
        <dbReference type="Rhea" id="RHEA-COMP:10593"/>
        <dbReference type="Rhea" id="RHEA-COMP:10594"/>
        <dbReference type="ChEBI" id="CHEBI:15378"/>
        <dbReference type="ChEBI" id="CHEBI:29950"/>
        <dbReference type="ChEBI" id="CHEBI:50058"/>
        <dbReference type="ChEBI" id="CHEBI:57540"/>
        <dbReference type="ChEBI" id="CHEBI:57945"/>
        <dbReference type="EC" id="1.8.1.8"/>
    </reaction>
</comment>
<name>A0AAN0IAS3_AMPQE</name>
<keyword evidence="8" id="KW-1185">Reference proteome</keyword>
<evidence type="ECO:0000313" key="8">
    <source>
        <dbReference type="Proteomes" id="UP000007879"/>
    </source>
</evidence>
<evidence type="ECO:0000256" key="1">
    <source>
        <dbReference type="ARBA" id="ARBA00012612"/>
    </source>
</evidence>
<reference evidence="7" key="2">
    <citation type="submission" date="2024-06" db="UniProtKB">
        <authorList>
            <consortium name="EnsemblMetazoa"/>
        </authorList>
    </citation>
    <scope>IDENTIFICATION</scope>
</reference>
<dbReference type="InterPro" id="IPR045870">
    <property type="entry name" value="TryX_NRX_thioredoxin_dom"/>
</dbReference>
<sequence length="414" mass="46734">MASSLFSGVAELSRGKSDKVPVSSLDGEGKVVGLYFSAHWCPPCRGFTPRLAEWYTKLTSGALKDKLEIVFVSSDRDETSFNEYFSEMPWLALPYENRDKKTELSKKFKVSGIPTLVFVNGEDGKTITQDGRSVVTDDPDGKDFPWAPPTLEEILLSAKFINKDEKELNWSDVKKKTVGFYFSAHWCGPCKTFTPQLVKTFDKLKSDGKEFEIVFVSSDRSQEDMKGYFSTMPWHAVKFRDPAGKKLSKHFEVEGIPTLIIFDCETNKVISTNGRGRVSGDPDGHEFPWHRKPVVVLKEENTGDVNDHPHLIWFTGDTSPETAKEVLLPIATEYIKKNEGFYFMYTDKKEDEEGMQDSLASFINLPERRPLLIVIDISGQRKAIIEDAEITAETVKDTLKKYEDGSLSFVGIKA</sequence>
<dbReference type="EC" id="1.8.1.8" evidence="1"/>
<dbReference type="RefSeq" id="XP_003384190.1">
    <property type="nucleotide sequence ID" value="XM_003384142.3"/>
</dbReference>
<accession>A0AAN0IAS3</accession>
<dbReference type="Proteomes" id="UP000007879">
    <property type="component" value="Unassembled WGS sequence"/>
</dbReference>
<dbReference type="InterPro" id="IPR036249">
    <property type="entry name" value="Thioredoxin-like_sf"/>
</dbReference>